<dbReference type="Gene3D" id="1.20.58.400">
    <property type="entry name" value="t-snare proteins"/>
    <property type="match status" value="1"/>
</dbReference>
<evidence type="ECO:0000256" key="10">
    <source>
        <dbReference type="SAM" id="Phobius"/>
    </source>
</evidence>
<evidence type="ECO:0000259" key="11">
    <source>
        <dbReference type="SMART" id="SM00397"/>
    </source>
</evidence>
<feature type="coiled-coil region" evidence="9">
    <location>
        <begin position="24"/>
        <end position="63"/>
    </location>
</feature>
<accession>A0A4S8LZJ8</accession>
<dbReference type="GO" id="GO:0031902">
    <property type="term" value="C:late endosome membrane"/>
    <property type="evidence" value="ECO:0007669"/>
    <property type="project" value="TreeGrafter"/>
</dbReference>
<evidence type="ECO:0000256" key="7">
    <source>
        <dbReference type="ARBA" id="ARBA00023054"/>
    </source>
</evidence>
<dbReference type="GO" id="GO:0005794">
    <property type="term" value="C:Golgi apparatus"/>
    <property type="evidence" value="ECO:0007669"/>
    <property type="project" value="TreeGrafter"/>
</dbReference>
<keyword evidence="5" id="KW-0653">Protein transport</keyword>
<dbReference type="InterPro" id="IPR007705">
    <property type="entry name" value="Vesicle_trsprt_v-SNARE_N"/>
</dbReference>
<dbReference type="InterPro" id="IPR000727">
    <property type="entry name" value="T_SNARE_dom"/>
</dbReference>
<evidence type="ECO:0000256" key="1">
    <source>
        <dbReference type="ARBA" id="ARBA00004211"/>
    </source>
</evidence>
<dbReference type="GO" id="GO:0005789">
    <property type="term" value="C:endoplasmic reticulum membrane"/>
    <property type="evidence" value="ECO:0007669"/>
    <property type="project" value="TreeGrafter"/>
</dbReference>
<dbReference type="Proteomes" id="UP000297245">
    <property type="component" value="Unassembled WGS sequence"/>
</dbReference>
<dbReference type="GO" id="GO:0016236">
    <property type="term" value="P:macroautophagy"/>
    <property type="evidence" value="ECO:0007669"/>
    <property type="project" value="TreeGrafter"/>
</dbReference>
<gene>
    <name evidence="12" type="ORF">K435DRAFT_667412</name>
</gene>
<dbReference type="Gene3D" id="1.20.5.110">
    <property type="match status" value="1"/>
</dbReference>
<keyword evidence="7 9" id="KW-0175">Coiled coil</keyword>
<comment type="subcellular location">
    <subcellularLocation>
        <location evidence="1">Membrane</location>
        <topology evidence="1">Single-pass type IV membrane protein</topology>
    </subcellularLocation>
</comment>
<dbReference type="CDD" id="cd15862">
    <property type="entry name" value="SNARE_Vti1"/>
    <property type="match status" value="1"/>
</dbReference>
<dbReference type="PANTHER" id="PTHR21230">
    <property type="entry name" value="VESICLE TRANSPORT V-SNARE PROTEIN VTI1-RELATED"/>
    <property type="match status" value="1"/>
</dbReference>
<keyword evidence="4 10" id="KW-0812">Transmembrane</keyword>
<keyword evidence="6 10" id="KW-1133">Transmembrane helix</keyword>
<reference evidence="12 13" key="1">
    <citation type="journal article" date="2019" name="Nat. Ecol. Evol.">
        <title>Megaphylogeny resolves global patterns of mushroom evolution.</title>
        <authorList>
            <person name="Varga T."/>
            <person name="Krizsan K."/>
            <person name="Foldi C."/>
            <person name="Dima B."/>
            <person name="Sanchez-Garcia M."/>
            <person name="Sanchez-Ramirez S."/>
            <person name="Szollosi G.J."/>
            <person name="Szarkandi J.G."/>
            <person name="Papp V."/>
            <person name="Albert L."/>
            <person name="Andreopoulos W."/>
            <person name="Angelini C."/>
            <person name="Antonin V."/>
            <person name="Barry K.W."/>
            <person name="Bougher N.L."/>
            <person name="Buchanan P."/>
            <person name="Buyck B."/>
            <person name="Bense V."/>
            <person name="Catcheside P."/>
            <person name="Chovatia M."/>
            <person name="Cooper J."/>
            <person name="Damon W."/>
            <person name="Desjardin D."/>
            <person name="Finy P."/>
            <person name="Geml J."/>
            <person name="Haridas S."/>
            <person name="Hughes K."/>
            <person name="Justo A."/>
            <person name="Karasinski D."/>
            <person name="Kautmanova I."/>
            <person name="Kiss B."/>
            <person name="Kocsube S."/>
            <person name="Kotiranta H."/>
            <person name="LaButti K.M."/>
            <person name="Lechner B.E."/>
            <person name="Liimatainen K."/>
            <person name="Lipzen A."/>
            <person name="Lukacs Z."/>
            <person name="Mihaltcheva S."/>
            <person name="Morgado L.N."/>
            <person name="Niskanen T."/>
            <person name="Noordeloos M.E."/>
            <person name="Ohm R.A."/>
            <person name="Ortiz-Santana B."/>
            <person name="Ovrebo C."/>
            <person name="Racz N."/>
            <person name="Riley R."/>
            <person name="Savchenko A."/>
            <person name="Shiryaev A."/>
            <person name="Soop K."/>
            <person name="Spirin V."/>
            <person name="Szebenyi C."/>
            <person name="Tomsovsky M."/>
            <person name="Tulloss R.E."/>
            <person name="Uehling J."/>
            <person name="Grigoriev I.V."/>
            <person name="Vagvolgyi C."/>
            <person name="Papp T."/>
            <person name="Martin F.M."/>
            <person name="Miettinen O."/>
            <person name="Hibbett D.S."/>
            <person name="Nagy L.G."/>
        </authorList>
    </citation>
    <scope>NUCLEOTIDE SEQUENCE [LARGE SCALE GENOMIC DNA]</scope>
    <source>
        <strain evidence="12 13">CBS 962.96</strain>
    </source>
</reference>
<organism evidence="12 13">
    <name type="scientific">Dendrothele bispora (strain CBS 962.96)</name>
    <dbReference type="NCBI Taxonomy" id="1314807"/>
    <lineage>
        <taxon>Eukaryota</taxon>
        <taxon>Fungi</taxon>
        <taxon>Dikarya</taxon>
        <taxon>Basidiomycota</taxon>
        <taxon>Agaricomycotina</taxon>
        <taxon>Agaricomycetes</taxon>
        <taxon>Agaricomycetidae</taxon>
        <taxon>Agaricales</taxon>
        <taxon>Agaricales incertae sedis</taxon>
        <taxon>Dendrothele</taxon>
    </lineage>
</organism>
<feature type="domain" description="T-SNARE coiled-coil homology" evidence="11">
    <location>
        <begin position="126"/>
        <end position="193"/>
    </location>
</feature>
<keyword evidence="3" id="KW-0813">Transport</keyword>
<feature type="transmembrane region" description="Helical" evidence="10">
    <location>
        <begin position="202"/>
        <end position="221"/>
    </location>
</feature>
<dbReference type="GO" id="GO:0000149">
    <property type="term" value="F:SNARE binding"/>
    <property type="evidence" value="ECO:0007669"/>
    <property type="project" value="TreeGrafter"/>
</dbReference>
<dbReference type="GO" id="GO:0006891">
    <property type="term" value="P:intra-Golgi vesicle-mediated transport"/>
    <property type="evidence" value="ECO:0007669"/>
    <property type="project" value="TreeGrafter"/>
</dbReference>
<dbReference type="GO" id="GO:0031201">
    <property type="term" value="C:SNARE complex"/>
    <property type="evidence" value="ECO:0007669"/>
    <property type="project" value="TreeGrafter"/>
</dbReference>
<dbReference type="AlphaFoldDB" id="A0A4S8LZJ8"/>
<dbReference type="SUPFAM" id="SSF47661">
    <property type="entry name" value="t-snare proteins"/>
    <property type="match status" value="1"/>
</dbReference>
<sequence>MDSTPVTLFESYHQDYEHIIRGVKQKLEKDAQEQRGEQRKATLRRVEMDLDSADDLISQLEAEVQGIPTSIRPQYASRARQAKMDLQRYKKLARDMHYKASRADWMDGHNPSSDQPYEDGANERTRLLSGHERLNDASQRLQNSTRLALETEDAGADILRALVVQREQIENARGTLNNADTSIDRASGTIKKMIRQMYKQRFIIASLILVLVIVIIVILYFKLIRH</sequence>
<dbReference type="InterPro" id="IPR038407">
    <property type="entry name" value="v-SNARE_N_sf"/>
</dbReference>
<proteinExistence type="inferred from homology"/>
<dbReference type="EMBL" id="ML179213">
    <property type="protein sequence ID" value="THU94931.1"/>
    <property type="molecule type" value="Genomic_DNA"/>
</dbReference>
<dbReference type="Pfam" id="PF12352">
    <property type="entry name" value="V-SNARE_C"/>
    <property type="match status" value="1"/>
</dbReference>
<evidence type="ECO:0000256" key="9">
    <source>
        <dbReference type="SAM" id="Coils"/>
    </source>
</evidence>
<keyword evidence="8 10" id="KW-0472">Membrane</keyword>
<name>A0A4S8LZJ8_DENBC</name>
<dbReference type="FunFam" id="1.20.5.110:FF:000002">
    <property type="entry name" value="Vesicle transport through interaction with t-SNAREsB"/>
    <property type="match status" value="1"/>
</dbReference>
<dbReference type="OrthoDB" id="430637at2759"/>
<evidence type="ECO:0000256" key="2">
    <source>
        <dbReference type="ARBA" id="ARBA00006108"/>
    </source>
</evidence>
<dbReference type="SUPFAM" id="SSF58038">
    <property type="entry name" value="SNARE fusion complex"/>
    <property type="match status" value="1"/>
</dbReference>
<dbReference type="Pfam" id="PF05008">
    <property type="entry name" value="V-SNARE"/>
    <property type="match status" value="1"/>
</dbReference>
<protein>
    <submittedName>
        <fullName evidence="12">Vesicle transport v-snare protein vti1</fullName>
    </submittedName>
</protein>
<dbReference type="GO" id="GO:0005829">
    <property type="term" value="C:cytosol"/>
    <property type="evidence" value="ECO:0007669"/>
    <property type="project" value="GOC"/>
</dbReference>
<evidence type="ECO:0000256" key="8">
    <source>
        <dbReference type="ARBA" id="ARBA00023136"/>
    </source>
</evidence>
<evidence type="ECO:0000256" key="5">
    <source>
        <dbReference type="ARBA" id="ARBA00022927"/>
    </source>
</evidence>
<evidence type="ECO:0000256" key="4">
    <source>
        <dbReference type="ARBA" id="ARBA00022692"/>
    </source>
</evidence>
<dbReference type="SMART" id="SM00397">
    <property type="entry name" value="t_SNARE"/>
    <property type="match status" value="1"/>
</dbReference>
<dbReference type="InterPro" id="IPR010989">
    <property type="entry name" value="SNARE"/>
</dbReference>
<comment type="similarity">
    <text evidence="2">Belongs to the VTI1 family.</text>
</comment>
<evidence type="ECO:0000313" key="13">
    <source>
        <dbReference type="Proteomes" id="UP000297245"/>
    </source>
</evidence>
<evidence type="ECO:0000256" key="6">
    <source>
        <dbReference type="ARBA" id="ARBA00022989"/>
    </source>
</evidence>
<dbReference type="GO" id="GO:0048280">
    <property type="term" value="P:vesicle fusion with Golgi apparatus"/>
    <property type="evidence" value="ECO:0007669"/>
    <property type="project" value="TreeGrafter"/>
</dbReference>
<dbReference type="PANTHER" id="PTHR21230:SF26">
    <property type="entry name" value="VESICLE TRANSPORT THROUGH INTERACTION WITH T-SNARES HOMOLOG 1A"/>
    <property type="match status" value="1"/>
</dbReference>
<dbReference type="GO" id="GO:0005484">
    <property type="term" value="F:SNAP receptor activity"/>
    <property type="evidence" value="ECO:0007669"/>
    <property type="project" value="TreeGrafter"/>
</dbReference>
<keyword evidence="13" id="KW-1185">Reference proteome</keyword>
<dbReference type="GO" id="GO:0006886">
    <property type="term" value="P:intracellular protein transport"/>
    <property type="evidence" value="ECO:0007669"/>
    <property type="project" value="InterPro"/>
</dbReference>
<evidence type="ECO:0000256" key="3">
    <source>
        <dbReference type="ARBA" id="ARBA00022448"/>
    </source>
</evidence>
<dbReference type="GO" id="GO:0042147">
    <property type="term" value="P:retrograde transport, endosome to Golgi"/>
    <property type="evidence" value="ECO:0007669"/>
    <property type="project" value="TreeGrafter"/>
</dbReference>
<evidence type="ECO:0000313" key="12">
    <source>
        <dbReference type="EMBL" id="THU94931.1"/>
    </source>
</evidence>
<dbReference type="GO" id="GO:0006896">
    <property type="term" value="P:Golgi to vacuole transport"/>
    <property type="evidence" value="ECO:0007669"/>
    <property type="project" value="TreeGrafter"/>
</dbReference>
<dbReference type="GO" id="GO:0012507">
    <property type="term" value="C:ER to Golgi transport vesicle membrane"/>
    <property type="evidence" value="ECO:0007669"/>
    <property type="project" value="TreeGrafter"/>
</dbReference>